<gene>
    <name evidence="9" type="ORF">DXB93_01025</name>
</gene>
<dbReference type="SUPFAM" id="SSF53383">
    <property type="entry name" value="PLP-dependent transferases"/>
    <property type="match status" value="1"/>
</dbReference>
<evidence type="ECO:0000256" key="2">
    <source>
        <dbReference type="ARBA" id="ARBA00022898"/>
    </source>
</evidence>
<dbReference type="PANTHER" id="PTHR11808:SF80">
    <property type="entry name" value="CYSTATHIONINE GAMMA-LYASE"/>
    <property type="match status" value="1"/>
</dbReference>
<comment type="cofactor">
    <cofactor evidence="1 8">
        <name>pyridoxal 5'-phosphate</name>
        <dbReference type="ChEBI" id="CHEBI:597326"/>
    </cofactor>
</comment>
<evidence type="ECO:0000256" key="6">
    <source>
        <dbReference type="ARBA" id="ARBA00052699"/>
    </source>
</evidence>
<keyword evidence="9" id="KW-0032">Aminotransferase</keyword>
<proteinExistence type="inferred from homology"/>
<dbReference type="InterPro" id="IPR015422">
    <property type="entry name" value="PyrdxlP-dep_Trfase_small"/>
</dbReference>
<dbReference type="GO" id="GO:0047982">
    <property type="term" value="F:homocysteine desulfhydrase activity"/>
    <property type="evidence" value="ECO:0007669"/>
    <property type="project" value="UniProtKB-EC"/>
</dbReference>
<comment type="catalytic activity">
    <reaction evidence="5">
        <text>L-homocysteine + H2O = 2-oxobutanoate + hydrogen sulfide + NH4(+) + H(+)</text>
        <dbReference type="Rhea" id="RHEA:14501"/>
        <dbReference type="ChEBI" id="CHEBI:15377"/>
        <dbReference type="ChEBI" id="CHEBI:15378"/>
        <dbReference type="ChEBI" id="CHEBI:16763"/>
        <dbReference type="ChEBI" id="CHEBI:28938"/>
        <dbReference type="ChEBI" id="CHEBI:29919"/>
        <dbReference type="ChEBI" id="CHEBI:58199"/>
        <dbReference type="EC" id="4.4.1.2"/>
    </reaction>
    <physiologicalReaction direction="left-to-right" evidence="5">
        <dbReference type="Rhea" id="RHEA:14502"/>
    </physiologicalReaction>
</comment>
<dbReference type="FunFam" id="3.40.640.10:FF:000046">
    <property type="entry name" value="Cystathionine gamma-lyase"/>
    <property type="match status" value="1"/>
</dbReference>
<keyword evidence="2 7" id="KW-0663">Pyridoxal phosphate</keyword>
<dbReference type="GO" id="GO:0030170">
    <property type="term" value="F:pyridoxal phosphate binding"/>
    <property type="evidence" value="ECO:0007669"/>
    <property type="project" value="InterPro"/>
</dbReference>
<dbReference type="AlphaFoldDB" id="A0A3E3EHM4"/>
<evidence type="ECO:0000256" key="5">
    <source>
        <dbReference type="ARBA" id="ARBA00048780"/>
    </source>
</evidence>
<evidence type="ECO:0000256" key="1">
    <source>
        <dbReference type="ARBA" id="ARBA00001933"/>
    </source>
</evidence>
<evidence type="ECO:0000313" key="9">
    <source>
        <dbReference type="EMBL" id="RGD87279.1"/>
    </source>
</evidence>
<dbReference type="EC" id="4.4.1.2" evidence="3"/>
<dbReference type="PIRSF" id="PIRSF001434">
    <property type="entry name" value="CGS"/>
    <property type="match status" value="1"/>
</dbReference>
<dbReference type="Proteomes" id="UP000261032">
    <property type="component" value="Unassembled WGS sequence"/>
</dbReference>
<dbReference type="GO" id="GO:0019346">
    <property type="term" value="P:transsulfuration"/>
    <property type="evidence" value="ECO:0007669"/>
    <property type="project" value="InterPro"/>
</dbReference>
<evidence type="ECO:0000256" key="4">
    <source>
        <dbReference type="ARBA" id="ARBA00047199"/>
    </source>
</evidence>
<dbReference type="GO" id="GO:0008483">
    <property type="term" value="F:transaminase activity"/>
    <property type="evidence" value="ECO:0007669"/>
    <property type="project" value="UniProtKB-KW"/>
</dbReference>
<dbReference type="InterPro" id="IPR000277">
    <property type="entry name" value="Cys/Met-Metab_PyrdxlP-dep_enz"/>
</dbReference>
<dbReference type="CDD" id="cd00614">
    <property type="entry name" value="CGS_like"/>
    <property type="match status" value="1"/>
</dbReference>
<dbReference type="InterPro" id="IPR015421">
    <property type="entry name" value="PyrdxlP-dep_Trfase_major"/>
</dbReference>
<comment type="similarity">
    <text evidence="8">Belongs to the trans-sulfuration enzymes family.</text>
</comment>
<sequence>MKDIENVCLEVDELDFDNYSPISPDIVLTSSFKFKNFDHYVKVNAKEEFAYTYTRDGNPTLNLLETKLARLEKGEAAQMFASGMGAISASILTLAKAGDHIIIVNTVYGSSVKLIKQLSKFGIESTKIDVSDTLEIFDYVKNNTSIIYFESPSSQKFEMLDLELISKFSKDKGIFTIIDNTWSTPLLQNPLVHGIDVVIHSCSKYIGGHSDIVGGVVISSKKIIDEIVEFGQVLLGATMSPMNAWLALRGLRTLPVRLKSQQETLQQVINFLQEDPRIERIYHPLCNGEQQSELAHKYLKGYGSLLGVVLKDANPEIIKRFIDSLEHFTLAYSWGGFESLVMSVYKGNNINEIKERGLSLGQLRMYIGLEDSELLISDLKNALNQAYQ</sequence>
<protein>
    <recommendedName>
        <fullName evidence="3">homocysteine desulfhydrase</fullName>
        <ecNumber evidence="3">4.4.1.2</ecNumber>
    </recommendedName>
    <alternativeName>
        <fullName evidence="4">Homocysteine desulfhydrase</fullName>
    </alternativeName>
</protein>
<dbReference type="RefSeq" id="WP_117580185.1">
    <property type="nucleotide sequence ID" value="NZ_QUSL01000001.1"/>
</dbReference>
<evidence type="ECO:0000256" key="7">
    <source>
        <dbReference type="PIRSR" id="PIRSR001434-2"/>
    </source>
</evidence>
<reference evidence="9 10" key="1">
    <citation type="submission" date="2018-08" db="EMBL/GenBank/DDBJ databases">
        <title>A genome reference for cultivated species of the human gut microbiota.</title>
        <authorList>
            <person name="Zou Y."/>
            <person name="Xue W."/>
            <person name="Luo G."/>
        </authorList>
    </citation>
    <scope>NUCLEOTIDE SEQUENCE [LARGE SCALE GENOMIC DNA]</scope>
    <source>
        <strain evidence="9 10">OM06-4</strain>
    </source>
</reference>
<dbReference type="PANTHER" id="PTHR11808">
    <property type="entry name" value="TRANS-SULFURATION ENZYME FAMILY MEMBER"/>
    <property type="match status" value="1"/>
</dbReference>
<name>A0A3E3EHM4_9FIRM</name>
<dbReference type="Gene3D" id="3.90.1150.10">
    <property type="entry name" value="Aspartate Aminotransferase, domain 1"/>
    <property type="match status" value="1"/>
</dbReference>
<organism evidence="9 10">
    <name type="scientific">Thomasclavelia ramosa</name>
    <dbReference type="NCBI Taxonomy" id="1547"/>
    <lineage>
        <taxon>Bacteria</taxon>
        <taxon>Bacillati</taxon>
        <taxon>Bacillota</taxon>
        <taxon>Erysipelotrichia</taxon>
        <taxon>Erysipelotrichales</taxon>
        <taxon>Coprobacillaceae</taxon>
        <taxon>Thomasclavelia</taxon>
    </lineage>
</organism>
<comment type="catalytic activity">
    <reaction evidence="6">
        <text>L-methionine + H2O = methanethiol + 2-oxobutanoate + NH4(+)</text>
        <dbReference type="Rhea" id="RHEA:23800"/>
        <dbReference type="ChEBI" id="CHEBI:15377"/>
        <dbReference type="ChEBI" id="CHEBI:16007"/>
        <dbReference type="ChEBI" id="CHEBI:16763"/>
        <dbReference type="ChEBI" id="CHEBI:28938"/>
        <dbReference type="ChEBI" id="CHEBI:57844"/>
        <dbReference type="EC" id="4.4.1.11"/>
    </reaction>
    <physiologicalReaction direction="left-to-right" evidence="6">
        <dbReference type="Rhea" id="RHEA:23801"/>
    </physiologicalReaction>
</comment>
<dbReference type="GO" id="GO:0005737">
    <property type="term" value="C:cytoplasm"/>
    <property type="evidence" value="ECO:0007669"/>
    <property type="project" value="TreeGrafter"/>
</dbReference>
<dbReference type="InterPro" id="IPR015424">
    <property type="entry name" value="PyrdxlP-dep_Trfase"/>
</dbReference>
<accession>A0A3E3EHM4</accession>
<evidence type="ECO:0000256" key="8">
    <source>
        <dbReference type="RuleBase" id="RU362118"/>
    </source>
</evidence>
<dbReference type="Gene3D" id="3.40.640.10">
    <property type="entry name" value="Type I PLP-dependent aspartate aminotransferase-like (Major domain)"/>
    <property type="match status" value="1"/>
</dbReference>
<dbReference type="GO" id="GO:0018826">
    <property type="term" value="F:methionine gamma-lyase activity"/>
    <property type="evidence" value="ECO:0007669"/>
    <property type="project" value="UniProtKB-EC"/>
</dbReference>
<feature type="modified residue" description="N6-(pyridoxal phosphate)lysine" evidence="7">
    <location>
        <position position="204"/>
    </location>
</feature>
<keyword evidence="9" id="KW-0808">Transferase</keyword>
<dbReference type="Pfam" id="PF01053">
    <property type="entry name" value="Cys_Met_Meta_PP"/>
    <property type="match status" value="1"/>
</dbReference>
<comment type="caution">
    <text evidence="9">The sequence shown here is derived from an EMBL/GenBank/DDBJ whole genome shotgun (WGS) entry which is preliminary data.</text>
</comment>
<dbReference type="EMBL" id="QUSL01000001">
    <property type="protein sequence ID" value="RGD87279.1"/>
    <property type="molecule type" value="Genomic_DNA"/>
</dbReference>
<evidence type="ECO:0000256" key="3">
    <source>
        <dbReference type="ARBA" id="ARBA00047175"/>
    </source>
</evidence>
<evidence type="ECO:0000313" key="10">
    <source>
        <dbReference type="Proteomes" id="UP000261032"/>
    </source>
</evidence>